<evidence type="ECO:0000313" key="3">
    <source>
        <dbReference type="Proteomes" id="UP000015523"/>
    </source>
</evidence>
<dbReference type="OrthoDB" id="3175275at2"/>
<feature type="domain" description="PIN" evidence="1">
    <location>
        <begin position="4"/>
        <end position="119"/>
    </location>
</feature>
<dbReference type="SUPFAM" id="SSF88723">
    <property type="entry name" value="PIN domain-like"/>
    <property type="match status" value="1"/>
</dbReference>
<dbReference type="PATRIC" id="fig|1346791.3.peg.470"/>
<dbReference type="STRING" id="1346791.M529_02400"/>
<dbReference type="Proteomes" id="UP000015523">
    <property type="component" value="Unassembled WGS sequence"/>
</dbReference>
<keyword evidence="3" id="KW-1185">Reference proteome</keyword>
<dbReference type="RefSeq" id="WP_021316507.1">
    <property type="nucleotide sequence ID" value="NZ_AUWY01000023.1"/>
</dbReference>
<evidence type="ECO:0000259" key="1">
    <source>
        <dbReference type="Pfam" id="PF01850"/>
    </source>
</evidence>
<dbReference type="InterPro" id="IPR029060">
    <property type="entry name" value="PIN-like_dom_sf"/>
</dbReference>
<dbReference type="InterPro" id="IPR002716">
    <property type="entry name" value="PIN_dom"/>
</dbReference>
<dbReference type="Pfam" id="PF01850">
    <property type="entry name" value="PIN"/>
    <property type="match status" value="1"/>
</dbReference>
<accession>T0JAM7</accession>
<proteinExistence type="predicted"/>
<dbReference type="PANTHER" id="PTHR39664:SF2">
    <property type="entry name" value="NUCLEIC ACID-BINDING PROTEIN, CONTAINING PIN DOMAIN-RELATED"/>
    <property type="match status" value="1"/>
</dbReference>
<dbReference type="eggNOG" id="COG5611">
    <property type="taxonomic scope" value="Bacteria"/>
</dbReference>
<sequence>MRAIDTNVVVRFLTADDKRQAKAARATIEAGDIFIATTVLLESEWVLRSGYGFAPSRIADGLRGLAGLPGIMIEEPAILAQALDWMSEGMDFADALHLAKAGHCNVFLSFDRKLAKRAKGRAPIPVETP</sequence>
<dbReference type="PANTHER" id="PTHR39664">
    <property type="match status" value="1"/>
</dbReference>
<name>T0JAM7_9SPHN</name>
<dbReference type="EMBL" id="AUWY01000023">
    <property type="protein sequence ID" value="EQB33882.1"/>
    <property type="molecule type" value="Genomic_DNA"/>
</dbReference>
<dbReference type="Gene3D" id="3.40.50.1010">
    <property type="entry name" value="5'-nuclease"/>
    <property type="match status" value="1"/>
</dbReference>
<evidence type="ECO:0000313" key="2">
    <source>
        <dbReference type="EMBL" id="EQB33882.1"/>
    </source>
</evidence>
<comment type="caution">
    <text evidence="2">The sequence shown here is derived from an EMBL/GenBank/DDBJ whole genome shotgun (WGS) entry which is preliminary data.</text>
</comment>
<dbReference type="CDD" id="cd18683">
    <property type="entry name" value="PIN_VapC-like"/>
    <property type="match status" value="1"/>
</dbReference>
<protein>
    <recommendedName>
        <fullName evidence="1">PIN domain-containing protein</fullName>
    </recommendedName>
</protein>
<reference evidence="2 3" key="1">
    <citation type="journal article" date="2013" name="Genome Announc.">
        <title>Draft Genome Sequence of Sphingobium ummariense Strain RL-3, a Hexachlorocyclohexane-Degrading Bacterium.</title>
        <authorList>
            <person name="Kohli P."/>
            <person name="Dua A."/>
            <person name="Sangwan N."/>
            <person name="Oldach P."/>
            <person name="Khurana J.P."/>
            <person name="Lal R."/>
        </authorList>
    </citation>
    <scope>NUCLEOTIDE SEQUENCE [LARGE SCALE GENOMIC DNA]</scope>
    <source>
        <strain evidence="2 3">RL-3</strain>
    </source>
</reference>
<dbReference type="AlphaFoldDB" id="T0JAM7"/>
<organism evidence="2 3">
    <name type="scientific">Sphingobium ummariense RL-3</name>
    <dbReference type="NCBI Taxonomy" id="1346791"/>
    <lineage>
        <taxon>Bacteria</taxon>
        <taxon>Pseudomonadati</taxon>
        <taxon>Pseudomonadota</taxon>
        <taxon>Alphaproteobacteria</taxon>
        <taxon>Sphingomonadales</taxon>
        <taxon>Sphingomonadaceae</taxon>
        <taxon>Sphingobium</taxon>
    </lineage>
</organism>
<gene>
    <name evidence="2" type="ORF">M529_02400</name>
</gene>